<feature type="domain" description="Reverse transcriptase Ty1/copia-type" evidence="3">
    <location>
        <begin position="545"/>
        <end position="653"/>
    </location>
</feature>
<dbReference type="InterPro" id="IPR005162">
    <property type="entry name" value="Retrotrans_gag_dom"/>
</dbReference>
<reference evidence="5" key="1">
    <citation type="submission" date="2020-07" db="EMBL/GenBank/DDBJ databases">
        <authorList>
            <person name="Lin J."/>
        </authorList>
    </citation>
    <scope>NUCLEOTIDE SEQUENCE</scope>
</reference>
<dbReference type="SUPFAM" id="SSF56672">
    <property type="entry name" value="DNA/RNA polymerases"/>
    <property type="match status" value="1"/>
</dbReference>
<evidence type="ECO:0008006" key="6">
    <source>
        <dbReference type="Google" id="ProtNLM"/>
    </source>
</evidence>
<gene>
    <name evidence="5" type="ORF">CB5_LOCUS19193</name>
</gene>
<dbReference type="InterPro" id="IPR029472">
    <property type="entry name" value="Copia-like_N"/>
</dbReference>
<feature type="region of interest" description="Disordered" evidence="1">
    <location>
        <begin position="310"/>
        <end position="340"/>
    </location>
</feature>
<feature type="domain" description="Retrotransposon Copia-like N-terminal" evidence="4">
    <location>
        <begin position="49"/>
        <end position="95"/>
    </location>
</feature>
<dbReference type="Pfam" id="PF07727">
    <property type="entry name" value="RVT_2"/>
    <property type="match status" value="1"/>
</dbReference>
<evidence type="ECO:0000259" key="4">
    <source>
        <dbReference type="Pfam" id="PF14244"/>
    </source>
</evidence>
<sequence>MSAVHEDLLSNFPSNRASILIQRNPSRFPLTMVDQKKTVVISPSYKLSSSDNPGSPLVSYSLTGSNYSTWARAMKNALQAKNKLGFVDGTLKKPDTSAPEASHWMICNSMVIAWIFNSLDKSLQGSVAYAEDAKAMWDDLKDRFSQGNAPRVFQLKTELSLLRQEGLSVASYYTKLKTLWDELDDYSGTPACTCAAARDYVKKKETEKLYQFLMGLNAETFGTVRFQILNSDPLPTLSKAYSMVTQEERQRMVANGRDDRVDAAAFFANNSGKGSAKPTQGHRLKCDHCQKIGHDRESCWELNGYPENWEPRRGSRGRRGGRSAGGVHDAGRSSQQWTTRPVVTAHSAQAIDPLQSSTQMTPSFTNEQYQQLLALLNDQRKSIEQMSGFEADNESQPVVPLVFEEADAVNPISIDGPAAQPCPVPLVRSSTNELGEEPNSLQFQFEPDLEMQEPSHEEITPDRGNYVCHAIEPKDPPCMPLRSTATSGTVHPIENFICHDNLSQSHKAFVAALDEDIEPRNYSQVMKDPRWRDAMAQEIKALEDNGTWTVEDLPLNKKPIGCKWVYKVKRRADGSVERYKARLIAKGFAQIEGPDFHETFAPVAKLVSVRCLLTVSIFKKWELHQMDVHNAFLHGDLDEEVYMSIPSGFHVTGRGKV</sequence>
<evidence type="ECO:0000256" key="1">
    <source>
        <dbReference type="SAM" id="MobiDB-lite"/>
    </source>
</evidence>
<dbReference type="EMBL" id="LR862153">
    <property type="protein sequence ID" value="CAD1835982.1"/>
    <property type="molecule type" value="Genomic_DNA"/>
</dbReference>
<dbReference type="Pfam" id="PF03732">
    <property type="entry name" value="Retrotrans_gag"/>
    <property type="match status" value="1"/>
</dbReference>
<evidence type="ECO:0000313" key="5">
    <source>
        <dbReference type="EMBL" id="CAD1835982.1"/>
    </source>
</evidence>
<dbReference type="PANTHER" id="PTHR37610">
    <property type="entry name" value="CCHC-TYPE DOMAIN-CONTAINING PROTEIN"/>
    <property type="match status" value="1"/>
</dbReference>
<dbReference type="InterPro" id="IPR013103">
    <property type="entry name" value="RVT_2"/>
</dbReference>
<name>A0A6V7PYM0_ANACO</name>
<dbReference type="AlphaFoldDB" id="A0A6V7PYM0"/>
<feature type="domain" description="Retrotransposon gag" evidence="2">
    <location>
        <begin position="133"/>
        <end position="217"/>
    </location>
</feature>
<evidence type="ECO:0000259" key="3">
    <source>
        <dbReference type="Pfam" id="PF07727"/>
    </source>
</evidence>
<organism evidence="5">
    <name type="scientific">Ananas comosus var. bracteatus</name>
    <name type="common">red pineapple</name>
    <dbReference type="NCBI Taxonomy" id="296719"/>
    <lineage>
        <taxon>Eukaryota</taxon>
        <taxon>Viridiplantae</taxon>
        <taxon>Streptophyta</taxon>
        <taxon>Embryophyta</taxon>
        <taxon>Tracheophyta</taxon>
        <taxon>Spermatophyta</taxon>
        <taxon>Magnoliopsida</taxon>
        <taxon>Liliopsida</taxon>
        <taxon>Poales</taxon>
        <taxon>Bromeliaceae</taxon>
        <taxon>Bromelioideae</taxon>
        <taxon>Ananas</taxon>
    </lineage>
</organism>
<proteinExistence type="predicted"/>
<protein>
    <recommendedName>
        <fullName evidence="6">Reverse transcriptase Ty1/copia-type domain-containing protein</fullName>
    </recommendedName>
</protein>
<dbReference type="PANTHER" id="PTHR37610:SF97">
    <property type="entry name" value="RETROTRANSPOSON GAG DOMAIN-CONTAINING PROTEIN"/>
    <property type="match status" value="1"/>
</dbReference>
<dbReference type="InterPro" id="IPR043502">
    <property type="entry name" value="DNA/RNA_pol_sf"/>
</dbReference>
<evidence type="ECO:0000259" key="2">
    <source>
        <dbReference type="Pfam" id="PF03732"/>
    </source>
</evidence>
<dbReference type="Pfam" id="PF14244">
    <property type="entry name" value="Retrotran_gag_3"/>
    <property type="match status" value="1"/>
</dbReference>
<accession>A0A6V7PYM0</accession>